<organism evidence="6 7">
    <name type="scientific">Mycolicibacterium mageritense</name>
    <name type="common">Mycobacterium mageritense</name>
    <dbReference type="NCBI Taxonomy" id="53462"/>
    <lineage>
        <taxon>Bacteria</taxon>
        <taxon>Bacillati</taxon>
        <taxon>Actinomycetota</taxon>
        <taxon>Actinomycetes</taxon>
        <taxon>Mycobacteriales</taxon>
        <taxon>Mycobacteriaceae</taxon>
        <taxon>Mycolicibacterium</taxon>
    </lineage>
</organism>
<dbReference type="InterPro" id="IPR019734">
    <property type="entry name" value="TPR_rpt"/>
</dbReference>
<evidence type="ECO:0000259" key="5">
    <source>
        <dbReference type="SMART" id="SM01043"/>
    </source>
</evidence>
<feature type="domain" description="Bacterial transcriptional activator" evidence="5">
    <location>
        <begin position="817"/>
        <end position="942"/>
    </location>
</feature>
<reference evidence="6" key="1">
    <citation type="submission" date="2023-03" db="EMBL/GenBank/DDBJ databases">
        <title>Draft genome sequence of a Mycolicibacterium mageritense strain H4_3_1 isolated from a hybrid biological-inorganic system reactor.</title>
        <authorList>
            <person name="Feng X."/>
            <person name="Kazama D."/>
            <person name="Sato K."/>
            <person name="Kobayashi H."/>
        </authorList>
    </citation>
    <scope>NUCLEOTIDE SEQUENCE</scope>
    <source>
        <strain evidence="6">H4_3_1</strain>
    </source>
</reference>
<dbReference type="SMART" id="SM00862">
    <property type="entry name" value="Trans_reg_C"/>
    <property type="match status" value="1"/>
</dbReference>
<protein>
    <submittedName>
        <fullName evidence="6">HTH-type transcriptional regulator MalT</fullName>
    </submittedName>
</protein>
<dbReference type="InterPro" id="IPR001867">
    <property type="entry name" value="OmpR/PhoB-type_DNA-bd"/>
</dbReference>
<dbReference type="SUPFAM" id="SSF48452">
    <property type="entry name" value="TPR-like"/>
    <property type="match status" value="1"/>
</dbReference>
<dbReference type="InterPro" id="IPR051677">
    <property type="entry name" value="AfsR-DnrI-RedD_regulator"/>
</dbReference>
<dbReference type="InterPro" id="IPR016032">
    <property type="entry name" value="Sig_transdc_resp-reg_C-effctor"/>
</dbReference>
<dbReference type="PANTHER" id="PTHR35807">
    <property type="entry name" value="TRANSCRIPTIONAL REGULATOR REDD-RELATED"/>
    <property type="match status" value="1"/>
</dbReference>
<gene>
    <name evidence="6" type="primary">malT_5</name>
    <name evidence="6" type="ORF">hbim_05244</name>
</gene>
<dbReference type="InterPro" id="IPR011990">
    <property type="entry name" value="TPR-like_helical_dom_sf"/>
</dbReference>
<dbReference type="InterPro" id="IPR005158">
    <property type="entry name" value="BTAD"/>
</dbReference>
<keyword evidence="2" id="KW-0238">DNA-binding</keyword>
<comment type="similarity">
    <text evidence="1">Belongs to the AfsR/DnrI/RedD regulatory family.</text>
</comment>
<dbReference type="Pfam" id="PF25873">
    <property type="entry name" value="WHD_MalT"/>
    <property type="match status" value="1"/>
</dbReference>
<dbReference type="GO" id="GO:0006355">
    <property type="term" value="P:regulation of DNA-templated transcription"/>
    <property type="evidence" value="ECO:0007669"/>
    <property type="project" value="InterPro"/>
</dbReference>
<evidence type="ECO:0000256" key="2">
    <source>
        <dbReference type="ARBA" id="ARBA00023125"/>
    </source>
</evidence>
<dbReference type="Gene3D" id="1.10.10.10">
    <property type="entry name" value="Winged helix-like DNA-binding domain superfamily/Winged helix DNA-binding domain"/>
    <property type="match status" value="1"/>
</dbReference>
<dbReference type="InterPro" id="IPR036388">
    <property type="entry name" value="WH-like_DNA-bd_sf"/>
</dbReference>
<dbReference type="PROSITE" id="PS50005">
    <property type="entry name" value="TPR"/>
    <property type="match status" value="1"/>
</dbReference>
<evidence type="ECO:0000259" key="4">
    <source>
        <dbReference type="SMART" id="SM00862"/>
    </source>
</evidence>
<dbReference type="Gene3D" id="1.25.40.10">
    <property type="entry name" value="Tetratricopeptide repeat domain"/>
    <property type="match status" value="1"/>
</dbReference>
<name>A0AAI8TZ89_MYCME</name>
<dbReference type="RefSeq" id="WP_276823254.1">
    <property type="nucleotide sequence ID" value="NZ_AP027452.1"/>
</dbReference>
<dbReference type="GO" id="GO:0000160">
    <property type="term" value="P:phosphorelay signal transduction system"/>
    <property type="evidence" value="ECO:0007669"/>
    <property type="project" value="InterPro"/>
</dbReference>
<dbReference type="SUPFAM" id="SSF46894">
    <property type="entry name" value="C-terminal effector domain of the bipartite response regulators"/>
    <property type="match status" value="1"/>
</dbReference>
<evidence type="ECO:0000313" key="6">
    <source>
        <dbReference type="EMBL" id="BDY31292.1"/>
    </source>
</evidence>
<evidence type="ECO:0000313" key="7">
    <source>
        <dbReference type="Proteomes" id="UP001241092"/>
    </source>
</evidence>
<dbReference type="Proteomes" id="UP001241092">
    <property type="component" value="Chromosome"/>
</dbReference>
<dbReference type="SUPFAM" id="SSF52540">
    <property type="entry name" value="P-loop containing nucleoside triphosphate hydrolases"/>
    <property type="match status" value="1"/>
</dbReference>
<feature type="repeat" description="TPR" evidence="3">
    <location>
        <begin position="878"/>
        <end position="911"/>
    </location>
</feature>
<dbReference type="EMBL" id="AP027452">
    <property type="protein sequence ID" value="BDY31292.1"/>
    <property type="molecule type" value="Genomic_DNA"/>
</dbReference>
<evidence type="ECO:0000256" key="3">
    <source>
        <dbReference type="PROSITE-ProRule" id="PRU00339"/>
    </source>
</evidence>
<sequence length="950" mass="102712">MTDCVVLREKLRIPEVSGLARPRLEQPLLAGPQTIVDMVVAPAGCGKTTLLSRVAAASTEPVGWYRVTADDSTEHRLVAHLATALSAVADTAAVGSLAELVETLDVPGGSGGMLILDDVHEIADTPAERALERFISLRPRRLQLICGSRRLPDINVPRIRVSGSIRETGSDDLRFRSWEVEELFASVYREPLRPEAAAALTRRTGGWAAGLQLFHLATVGRSAAERHQAVAALGGRSKLVRSYLTRNVLAELPAQRRAFLLRTCALGRLSGEACDALLGINGSHRILEELETAQLFTFTDDGGVYFRYHEVLQAHLELALVEEYGPAEAKAWYLKSARVLEALGEQQQAARAFAKAGDWASVSRLVQDAGGVRIDATVVDDAHLLPASTWQHDPWLALAHARRLVREGALVRAAEAYRNAQKLYDEPNYQQICRFEARVVSTWLPPGGRQMTAAVAHWSNALRDALHRVPDLTARVPADDLRGRLVQGLAAVAAGELRRARDVLGLIGEDEPADPLARVVAGLALAAVDLIDGRATDPAARFSTVAIDADNEGLPWVSRLCHGLEQIALVVAADAVWRLDGCAHLVDAAEQMGDQWGAGLLRWVIGVVKQRVGQDGKAELTAAETVFADLGAPVLQLWCRLAATRPGDSAYPKLVETCRTLHARGAQAFALGRLGADGAAELARQCGIPLAATTYRTPDEPRSAFAAASQVVEASLPPVAITCFGGYRIAIDGEVAELSTLRPQARSVLQILSMAPGRDHHRETLEDILWPGVDHSVACHRLQVAVSSVRTMFGDTGMSIRRSGESYRLCLPERATVDVRDFTDALARAAAASARGDLRGRVAARQEALNLYTGDLLPEITGQPTIDSERERLRLAAAGAAAGLASDYRTLGEFEQALIVAQRSVQLDPYQDSAWLVLADLHETLGDESSAEYVRREHARMQADLEFSTL</sequence>
<dbReference type="GO" id="GO:0003677">
    <property type="term" value="F:DNA binding"/>
    <property type="evidence" value="ECO:0007669"/>
    <property type="project" value="UniProtKB-KW"/>
</dbReference>
<dbReference type="InterPro" id="IPR059106">
    <property type="entry name" value="WHD_MalT"/>
</dbReference>
<proteinExistence type="inferred from homology"/>
<evidence type="ECO:0000256" key="1">
    <source>
        <dbReference type="ARBA" id="ARBA00005820"/>
    </source>
</evidence>
<dbReference type="SMART" id="SM01043">
    <property type="entry name" value="BTAD"/>
    <property type="match status" value="1"/>
</dbReference>
<dbReference type="InterPro" id="IPR027417">
    <property type="entry name" value="P-loop_NTPase"/>
</dbReference>
<feature type="domain" description="OmpR/PhoB-type" evidence="4">
    <location>
        <begin position="733"/>
        <end position="809"/>
    </location>
</feature>
<dbReference type="AlphaFoldDB" id="A0AAI8TZ89"/>
<dbReference type="Pfam" id="PF03704">
    <property type="entry name" value="BTAD"/>
    <property type="match status" value="1"/>
</dbReference>
<accession>A0AAI8TZ89</accession>
<keyword evidence="3" id="KW-0802">TPR repeat</keyword>